<evidence type="ECO:0000313" key="12">
    <source>
        <dbReference type="Proteomes" id="UP000184386"/>
    </source>
</evidence>
<dbReference type="UniPathway" id="UPA00253">
    <property type="reaction ID" value="UER00327"/>
</dbReference>
<dbReference type="PANTHER" id="PTHR30573">
    <property type="entry name" value="QUINOLINATE SYNTHETASE A"/>
    <property type="match status" value="1"/>
</dbReference>
<keyword evidence="8" id="KW-0408">Iron</keyword>
<evidence type="ECO:0000256" key="1">
    <source>
        <dbReference type="ARBA" id="ARBA00001966"/>
    </source>
</evidence>
<dbReference type="GO" id="GO:0008987">
    <property type="term" value="F:quinolinate synthetase A activity"/>
    <property type="evidence" value="ECO:0007669"/>
    <property type="project" value="UniProtKB-UniRule"/>
</dbReference>
<dbReference type="EC" id="2.5.1.72" evidence="3 10"/>
<proteinExistence type="predicted"/>
<keyword evidence="5" id="KW-0662">Pyridine nucleotide biosynthesis</keyword>
<dbReference type="PANTHER" id="PTHR30573:SF0">
    <property type="entry name" value="QUINOLINATE SYNTHASE, CHLOROPLASTIC"/>
    <property type="match status" value="1"/>
</dbReference>
<evidence type="ECO:0000256" key="6">
    <source>
        <dbReference type="ARBA" id="ARBA00022679"/>
    </source>
</evidence>
<evidence type="ECO:0000313" key="11">
    <source>
        <dbReference type="EMBL" id="SHK10782.1"/>
    </source>
</evidence>
<name>A0A1M6PSC2_9FIRM</name>
<evidence type="ECO:0000256" key="10">
    <source>
        <dbReference type="NCBIfam" id="TIGR00550"/>
    </source>
</evidence>
<evidence type="ECO:0000256" key="9">
    <source>
        <dbReference type="ARBA" id="ARBA00023014"/>
    </source>
</evidence>
<comment type="pathway">
    <text evidence="2">Cofactor biosynthesis; NAD(+) biosynthesis; quinolinate from iminoaspartate: step 1/1.</text>
</comment>
<dbReference type="InterPro" id="IPR036094">
    <property type="entry name" value="NadA_sf"/>
</dbReference>
<dbReference type="GO" id="GO:0051539">
    <property type="term" value="F:4 iron, 4 sulfur cluster binding"/>
    <property type="evidence" value="ECO:0007669"/>
    <property type="project" value="UniProtKB-KW"/>
</dbReference>
<keyword evidence="6" id="KW-0808">Transferase</keyword>
<evidence type="ECO:0000256" key="3">
    <source>
        <dbReference type="ARBA" id="ARBA00012669"/>
    </source>
</evidence>
<dbReference type="GO" id="GO:0005829">
    <property type="term" value="C:cytosol"/>
    <property type="evidence" value="ECO:0007669"/>
    <property type="project" value="TreeGrafter"/>
</dbReference>
<keyword evidence="12" id="KW-1185">Reference proteome</keyword>
<evidence type="ECO:0000256" key="7">
    <source>
        <dbReference type="ARBA" id="ARBA00022723"/>
    </source>
</evidence>
<sequence>MIDKIKNKIEELKKEKDIAVLAHYYTDGQIQALADYVGDSYYLSKIATEIPQQTILFCGVSFMGESAKLLNPGKTIIMPDSYADCPMAHMADIDEIEEVRKKHKDAAVVCYVNSTAEIKAHSDVCVTSANALKIVKALPNETIYFIPDGNLGRYLAGKIPEKNFILSDGFCHVHTSITRENVERAKQLHPQAIVLAHPECTWDVLEISDYIGSTSGIIEYATKSEGEVFIICTEMGVLYELELKNPQKKFYSVGHRQFCPNMKRITPEKILEQLQTMSNVVELDEEMYDKANRPLERMLTMSK</sequence>
<dbReference type="AlphaFoldDB" id="A0A1M6PSC2"/>
<dbReference type="Gene3D" id="3.40.50.10800">
    <property type="entry name" value="NadA-like"/>
    <property type="match status" value="3"/>
</dbReference>
<accession>A0A1M6PSC2</accession>
<protein>
    <recommendedName>
        <fullName evidence="3 10">Quinolinate synthase</fullName>
        <ecNumber evidence="3 10">2.5.1.72</ecNumber>
    </recommendedName>
</protein>
<evidence type="ECO:0000256" key="5">
    <source>
        <dbReference type="ARBA" id="ARBA00022642"/>
    </source>
</evidence>
<dbReference type="NCBIfam" id="TIGR00550">
    <property type="entry name" value="nadA"/>
    <property type="match status" value="1"/>
</dbReference>
<dbReference type="STRING" id="1121322.SAMN02745136_01710"/>
<evidence type="ECO:0000256" key="4">
    <source>
        <dbReference type="ARBA" id="ARBA00022485"/>
    </source>
</evidence>
<dbReference type="GO" id="GO:0046872">
    <property type="term" value="F:metal ion binding"/>
    <property type="evidence" value="ECO:0007669"/>
    <property type="project" value="UniProtKB-KW"/>
</dbReference>
<dbReference type="EMBL" id="FRAC01000009">
    <property type="protein sequence ID" value="SHK10782.1"/>
    <property type="molecule type" value="Genomic_DNA"/>
</dbReference>
<dbReference type="SUPFAM" id="SSF142754">
    <property type="entry name" value="NadA-like"/>
    <property type="match status" value="1"/>
</dbReference>
<keyword evidence="9" id="KW-0411">Iron-sulfur</keyword>
<comment type="cofactor">
    <cofactor evidence="1">
        <name>[4Fe-4S] cluster</name>
        <dbReference type="ChEBI" id="CHEBI:49883"/>
    </cofactor>
</comment>
<gene>
    <name evidence="11" type="ORF">SAMN02745136_01710</name>
</gene>
<reference evidence="11 12" key="1">
    <citation type="submission" date="2016-11" db="EMBL/GenBank/DDBJ databases">
        <authorList>
            <person name="Jaros S."/>
            <person name="Januszkiewicz K."/>
            <person name="Wedrychowicz H."/>
        </authorList>
    </citation>
    <scope>NUCLEOTIDE SEQUENCE [LARGE SCALE GENOMIC DNA]</scope>
    <source>
        <strain evidence="11 12">DSM 15929</strain>
    </source>
</reference>
<keyword evidence="7" id="KW-0479">Metal-binding</keyword>
<keyword evidence="4" id="KW-0004">4Fe-4S</keyword>
<evidence type="ECO:0000256" key="2">
    <source>
        <dbReference type="ARBA" id="ARBA00005065"/>
    </source>
</evidence>
<dbReference type="Pfam" id="PF02445">
    <property type="entry name" value="NadA"/>
    <property type="match status" value="1"/>
</dbReference>
<dbReference type="NCBIfam" id="NF006878">
    <property type="entry name" value="PRK09375.1-2"/>
    <property type="match status" value="1"/>
</dbReference>
<dbReference type="Proteomes" id="UP000184386">
    <property type="component" value="Unassembled WGS sequence"/>
</dbReference>
<evidence type="ECO:0000256" key="8">
    <source>
        <dbReference type="ARBA" id="ARBA00023004"/>
    </source>
</evidence>
<dbReference type="InterPro" id="IPR003473">
    <property type="entry name" value="NadA"/>
</dbReference>
<organism evidence="11 12">
    <name type="scientific">Anaerocolumna jejuensis DSM 15929</name>
    <dbReference type="NCBI Taxonomy" id="1121322"/>
    <lineage>
        <taxon>Bacteria</taxon>
        <taxon>Bacillati</taxon>
        <taxon>Bacillota</taxon>
        <taxon>Clostridia</taxon>
        <taxon>Lachnospirales</taxon>
        <taxon>Lachnospiraceae</taxon>
        <taxon>Anaerocolumna</taxon>
    </lineage>
</organism>
<dbReference type="GO" id="GO:0034628">
    <property type="term" value="P:'de novo' NAD+ biosynthetic process from L-aspartate"/>
    <property type="evidence" value="ECO:0007669"/>
    <property type="project" value="TreeGrafter"/>
</dbReference>